<dbReference type="InterPro" id="IPR023753">
    <property type="entry name" value="FAD/NAD-binding_dom"/>
</dbReference>
<dbReference type="PANTHER" id="PTHR43014:SF2">
    <property type="entry name" value="MERCURIC REDUCTASE"/>
    <property type="match status" value="1"/>
</dbReference>
<dbReference type="Gene3D" id="3.30.390.30">
    <property type="match status" value="1"/>
</dbReference>
<dbReference type="RefSeq" id="WP_207090558.1">
    <property type="nucleotide sequence ID" value="NZ_JAFLQW010000644.1"/>
</dbReference>
<dbReference type="SUPFAM" id="SSF55424">
    <property type="entry name" value="FAD/NAD-linked reductases, dimerisation (C-terminal) domain"/>
    <property type="match status" value="1"/>
</dbReference>
<evidence type="ECO:0000256" key="1">
    <source>
        <dbReference type="ARBA" id="ARBA00001974"/>
    </source>
</evidence>
<dbReference type="PRINTS" id="PR00368">
    <property type="entry name" value="FADPNR"/>
</dbReference>
<sequence length="475" mass="52132">MSLDYDLVVIGGTRPGIEAAIAAAKLQARVALVQPPQQAVNAPPFSEGTGPIQTAELFDSPSILWGAPFPKDRQELARALKQSTQALASLGEERSPAVLASLGIDVIAEAGEFIGLPQLALDVKIRRLISRHYLLAPSFRSAIPDIPGLATTGYLTRETFHHLTEGTLPNTIAIIGSDPNGIELGQILVRLGIAVTLITSAPQILPKEDPEAAQLIQAQLEADGILVLTDTPVIAVESSPGKKIIQTKNRAIACDEIFLACGFQSNIDRLNLESVGVKFYQTPLGQRVQLNSKLQTTNPRIYGCGNLAGGYPLVNVARHEAEIAVKNALFFPRHRVNYWGIPWAFQTYPEIARVGLTEPQAKRRYDDVVVLKQYFKGIAGGRLQEETTGFCKVLVRKNGEILGAHILGPRASELIHSFALGMKNQLKVEAIATLPHIWPSLSEINQQTAELWQEGRFKDNTFWQNVLDIWFNWRR</sequence>
<gene>
    <name evidence="7" type="ORF">J0895_24270</name>
</gene>
<dbReference type="Gene3D" id="3.50.50.60">
    <property type="entry name" value="FAD/NAD(P)-binding domain"/>
    <property type="match status" value="2"/>
</dbReference>
<reference evidence="7 8" key="1">
    <citation type="submission" date="2021-03" db="EMBL/GenBank/DDBJ databases">
        <title>Metabolic Capacity of the Antarctic Cyanobacterium Phormidium pseudopriestleyi that Sustains Oxygenic Photosynthesis in the Presence of Hydrogen Sulfide.</title>
        <authorList>
            <person name="Lumian J.E."/>
            <person name="Jungblut A.D."/>
            <person name="Dillon M.L."/>
            <person name="Hawes I."/>
            <person name="Doran P.T."/>
            <person name="Mackey T.J."/>
            <person name="Dick G.J."/>
            <person name="Grettenberger C.L."/>
            <person name="Sumner D.Y."/>
        </authorList>
    </citation>
    <scope>NUCLEOTIDE SEQUENCE [LARGE SCALE GENOMIC DNA]</scope>
    <source>
        <strain evidence="7 8">FRX01</strain>
    </source>
</reference>
<dbReference type="Pfam" id="PF07992">
    <property type="entry name" value="Pyr_redox_2"/>
    <property type="match status" value="1"/>
</dbReference>
<evidence type="ECO:0000256" key="3">
    <source>
        <dbReference type="ARBA" id="ARBA00022630"/>
    </source>
</evidence>
<dbReference type="InterPro" id="IPR001100">
    <property type="entry name" value="Pyr_nuc-diS_OxRdtase"/>
</dbReference>
<dbReference type="InterPro" id="IPR036188">
    <property type="entry name" value="FAD/NAD-bd_sf"/>
</dbReference>
<dbReference type="PIRSF" id="PIRSF000350">
    <property type="entry name" value="Mercury_reductase_MerA"/>
    <property type="match status" value="1"/>
</dbReference>
<dbReference type="EMBL" id="JAFLQW010000644">
    <property type="protein sequence ID" value="MBO0352140.1"/>
    <property type="molecule type" value="Genomic_DNA"/>
</dbReference>
<organism evidence="7 8">
    <name type="scientific">Phormidium pseudopriestleyi FRX01</name>
    <dbReference type="NCBI Taxonomy" id="1759528"/>
    <lineage>
        <taxon>Bacteria</taxon>
        <taxon>Bacillati</taxon>
        <taxon>Cyanobacteriota</taxon>
        <taxon>Cyanophyceae</taxon>
        <taxon>Oscillatoriophycideae</taxon>
        <taxon>Oscillatoriales</taxon>
        <taxon>Oscillatoriaceae</taxon>
        <taxon>Phormidium</taxon>
    </lineage>
</organism>
<name>A0ABS3FYC7_9CYAN</name>
<feature type="domain" description="FAD/NAD(P)-binding" evidence="6">
    <location>
        <begin position="5"/>
        <end position="321"/>
    </location>
</feature>
<keyword evidence="4" id="KW-0274">FAD</keyword>
<dbReference type="PRINTS" id="PR00411">
    <property type="entry name" value="PNDRDTASEI"/>
</dbReference>
<dbReference type="PANTHER" id="PTHR43014">
    <property type="entry name" value="MERCURIC REDUCTASE"/>
    <property type="match status" value="1"/>
</dbReference>
<evidence type="ECO:0000259" key="6">
    <source>
        <dbReference type="Pfam" id="PF07992"/>
    </source>
</evidence>
<comment type="similarity">
    <text evidence="2">Belongs to the class-I pyridine nucleotide-disulfide oxidoreductase family.</text>
</comment>
<proteinExistence type="inferred from homology"/>
<evidence type="ECO:0000256" key="4">
    <source>
        <dbReference type="ARBA" id="ARBA00022827"/>
    </source>
</evidence>
<feature type="domain" description="Pyridine nucleotide-disulphide oxidoreductase dimerisation" evidence="5">
    <location>
        <begin position="341"/>
        <end position="446"/>
    </location>
</feature>
<dbReference type="Proteomes" id="UP000664844">
    <property type="component" value="Unassembled WGS sequence"/>
</dbReference>
<keyword evidence="8" id="KW-1185">Reference proteome</keyword>
<comment type="cofactor">
    <cofactor evidence="1">
        <name>FAD</name>
        <dbReference type="ChEBI" id="CHEBI:57692"/>
    </cofactor>
</comment>
<dbReference type="InterPro" id="IPR016156">
    <property type="entry name" value="FAD/NAD-linked_Rdtase_dimer_sf"/>
</dbReference>
<comment type="caution">
    <text evidence="7">The sequence shown here is derived from an EMBL/GenBank/DDBJ whole genome shotgun (WGS) entry which is preliminary data.</text>
</comment>
<protein>
    <submittedName>
        <fullName evidence="7">NAD(P)/FAD-dependent oxidoreductase</fullName>
    </submittedName>
</protein>
<accession>A0ABS3FYC7</accession>
<evidence type="ECO:0000256" key="2">
    <source>
        <dbReference type="ARBA" id="ARBA00007532"/>
    </source>
</evidence>
<evidence type="ECO:0000313" key="8">
    <source>
        <dbReference type="Proteomes" id="UP000664844"/>
    </source>
</evidence>
<keyword evidence="3" id="KW-0285">Flavoprotein</keyword>
<evidence type="ECO:0000259" key="5">
    <source>
        <dbReference type="Pfam" id="PF02852"/>
    </source>
</evidence>
<dbReference type="SUPFAM" id="SSF51905">
    <property type="entry name" value="FAD/NAD(P)-binding domain"/>
    <property type="match status" value="1"/>
</dbReference>
<evidence type="ECO:0000313" key="7">
    <source>
        <dbReference type="EMBL" id="MBO0352140.1"/>
    </source>
</evidence>
<dbReference type="InterPro" id="IPR004099">
    <property type="entry name" value="Pyr_nucl-diS_OxRdtase_dimer"/>
</dbReference>
<dbReference type="Pfam" id="PF02852">
    <property type="entry name" value="Pyr_redox_dim"/>
    <property type="match status" value="1"/>
</dbReference>